<keyword evidence="3" id="KW-0326">Glycosidase</keyword>
<dbReference type="PANTHER" id="PTHR32227">
    <property type="entry name" value="GLUCAN ENDO-1,3-BETA-GLUCOSIDASE BG1-RELATED-RELATED"/>
    <property type="match status" value="1"/>
</dbReference>
<dbReference type="GO" id="GO:0004553">
    <property type="term" value="F:hydrolase activity, hydrolyzing O-glycosyl compounds"/>
    <property type="evidence" value="ECO:0007669"/>
    <property type="project" value="InterPro"/>
</dbReference>
<keyword evidence="2" id="KW-0378">Hydrolase</keyword>
<dbReference type="InterPro" id="IPR000490">
    <property type="entry name" value="Glyco_hydro_17"/>
</dbReference>
<protein>
    <recommendedName>
        <fullName evidence="7">Glucan endo-1,3-beta-D-glucosidase</fullName>
    </recommendedName>
</protein>
<dbReference type="SUPFAM" id="SSF51445">
    <property type="entry name" value="(Trans)glycosidases"/>
    <property type="match status" value="1"/>
</dbReference>
<reference evidence="6" key="1">
    <citation type="submission" date="2020-07" db="EMBL/GenBank/DDBJ databases">
        <authorList>
            <person name="Lin J."/>
        </authorList>
    </citation>
    <scope>NUCLEOTIDE SEQUENCE</scope>
</reference>
<evidence type="ECO:0000256" key="4">
    <source>
        <dbReference type="RuleBase" id="RU004335"/>
    </source>
</evidence>
<accession>A0A6V7PX14</accession>
<dbReference type="InterPro" id="IPR044965">
    <property type="entry name" value="Glyco_hydro_17_plant"/>
</dbReference>
<evidence type="ECO:0000256" key="3">
    <source>
        <dbReference type="ARBA" id="ARBA00023295"/>
    </source>
</evidence>
<dbReference type="EMBL" id="LR862153">
    <property type="protein sequence ID" value="CAD1835484.1"/>
    <property type="molecule type" value="Genomic_DNA"/>
</dbReference>
<feature type="compositionally biased region" description="Low complexity" evidence="5">
    <location>
        <begin position="326"/>
        <end position="338"/>
    </location>
</feature>
<feature type="compositionally biased region" description="Basic residues" evidence="5">
    <location>
        <begin position="221"/>
        <end position="233"/>
    </location>
</feature>
<dbReference type="GO" id="GO:0005975">
    <property type="term" value="P:carbohydrate metabolic process"/>
    <property type="evidence" value="ECO:0007669"/>
    <property type="project" value="InterPro"/>
</dbReference>
<comment type="similarity">
    <text evidence="1 4">Belongs to the glycosyl hydrolase 17 family.</text>
</comment>
<evidence type="ECO:0000256" key="1">
    <source>
        <dbReference type="ARBA" id="ARBA00008773"/>
    </source>
</evidence>
<dbReference type="AlphaFoldDB" id="A0A6V7PX14"/>
<dbReference type="Gene3D" id="3.20.20.80">
    <property type="entry name" value="Glycosidases"/>
    <property type="match status" value="2"/>
</dbReference>
<dbReference type="Gene3D" id="3.30.9.10">
    <property type="entry name" value="D-Amino Acid Oxidase, subunit A, domain 2"/>
    <property type="match status" value="1"/>
</dbReference>
<proteinExistence type="inferred from homology"/>
<organism evidence="6">
    <name type="scientific">Ananas comosus var. bracteatus</name>
    <name type="common">red pineapple</name>
    <dbReference type="NCBI Taxonomy" id="296719"/>
    <lineage>
        <taxon>Eukaryota</taxon>
        <taxon>Viridiplantae</taxon>
        <taxon>Streptophyta</taxon>
        <taxon>Embryophyta</taxon>
        <taxon>Tracheophyta</taxon>
        <taxon>Spermatophyta</taxon>
        <taxon>Magnoliopsida</taxon>
        <taxon>Liliopsida</taxon>
        <taxon>Poales</taxon>
        <taxon>Bromeliaceae</taxon>
        <taxon>Bromelioideae</taxon>
        <taxon>Ananas</taxon>
    </lineage>
</organism>
<dbReference type="Pfam" id="PF00332">
    <property type="entry name" value="Glyco_hydro_17"/>
    <property type="match status" value="1"/>
</dbReference>
<feature type="region of interest" description="Disordered" evidence="5">
    <location>
        <begin position="199"/>
        <end position="251"/>
    </location>
</feature>
<dbReference type="InterPro" id="IPR017853">
    <property type="entry name" value="GH"/>
</dbReference>
<feature type="region of interest" description="Disordered" evidence="5">
    <location>
        <begin position="325"/>
        <end position="345"/>
    </location>
</feature>
<evidence type="ECO:0008006" key="7">
    <source>
        <dbReference type="Google" id="ProtNLM"/>
    </source>
</evidence>
<gene>
    <name evidence="6" type="ORF">CB5_LOCUS18695</name>
</gene>
<name>A0A6V7PX14_ANACO</name>
<evidence type="ECO:0000313" key="6">
    <source>
        <dbReference type="EMBL" id="CAD1835484.1"/>
    </source>
</evidence>
<evidence type="ECO:0000256" key="5">
    <source>
        <dbReference type="SAM" id="MobiDB-lite"/>
    </source>
</evidence>
<evidence type="ECO:0000256" key="2">
    <source>
        <dbReference type="ARBA" id="ARBA00022801"/>
    </source>
</evidence>
<sequence>MAAYANLAEMYVGDDVSPDFYTWVFPKCDHVTVGTGTAAAKPAIHRLHAVAKLGPRQAHRWCRRLRRGPPHPRAEVLLAPLAPTTTSTAKVEETRPAPTPKEPEGMYWTRAQCGCGCGCGWSSCSCRRVVRGGDVGVAGGDQLRRVGSNLPAPAAVLPLLASVGVGRVRLYDAEPSVLRAFANTGVELVVGLPTAAWPPWPTRTRHWPGPAPTSSPTSRHQDRRHHRRQRGAHHQPQTQPKQHRHRQVSPAMESLHAALASLGLDRAIAVTTAHSLAVLASSYPPSSAVFRRRPAALPLPPPGLPRAHRLAFLVNAYPYFAYADDPSASTSTTPSSSPTRRRRPRLRPPLLHLLHAQVDAVYHAINAAAGDSAKTVEVRVSETGWPSAGDANETGATPQNAAKYNGNVMRLVAEGKGTPLRPGVALRAYVFALFNENLKPGPTSERNYGLFKPDGTPVYPLGITVPPDNSTTPRRRRRRRRRRGGVVSWWVVFRWLLQHL</sequence>